<dbReference type="PANTHER" id="PTHR30024">
    <property type="entry name" value="ALIPHATIC SULFONATES-BINDING PROTEIN-RELATED"/>
    <property type="match status" value="1"/>
</dbReference>
<evidence type="ECO:0000256" key="1">
    <source>
        <dbReference type="SAM" id="SignalP"/>
    </source>
</evidence>
<accession>A0A081FTS2</accession>
<keyword evidence="4" id="KW-1185">Reference proteome</keyword>
<dbReference type="Proteomes" id="UP000028252">
    <property type="component" value="Unassembled WGS sequence"/>
</dbReference>
<keyword evidence="1" id="KW-0732">Signal</keyword>
<dbReference type="Pfam" id="PF09084">
    <property type="entry name" value="NMT1"/>
    <property type="match status" value="1"/>
</dbReference>
<evidence type="ECO:0000313" key="4">
    <source>
        <dbReference type="Proteomes" id="UP000028252"/>
    </source>
</evidence>
<dbReference type="eggNOG" id="COG0715">
    <property type="taxonomic scope" value="Bacteria"/>
</dbReference>
<dbReference type="PANTHER" id="PTHR30024:SF48">
    <property type="entry name" value="ABC TRANSPORTER SUBSTRATE-BINDING PROTEIN"/>
    <property type="match status" value="1"/>
</dbReference>
<protein>
    <submittedName>
        <fullName evidence="3">ABC transporter substrate-binding protein</fullName>
    </submittedName>
</protein>
<evidence type="ECO:0000313" key="3">
    <source>
        <dbReference type="EMBL" id="KEA61927.1"/>
    </source>
</evidence>
<proteinExistence type="predicted"/>
<dbReference type="STRING" id="1232683.ADIMK_4074"/>
<sequence length="317" mass="34563">MYATLLRILLLIALYLPAALQAQPLPQVRVGVLQYGTGHWELANIQNAGLDRAQGYELVPVPLANSSAALLALTSGSVDWIIGDWVWAAKRSQSGDPLRFLPFSSRIGEVMVPVSSSIDSVASLVGKRVGVAGGPNGKSWQLLYAAAKQQGVDLQKEAEVVFGAPPLLSRELESGRLDALLTFWHFAARLEAQGRFKTAFSAQSISVTLGIDERLPMLGYLAEEKWIIENQKLAMAFERSVYISKEQLRSDEPWRAIRPLMRAESDAVFDALKEGYRKGEPHRALDATLISSARRAWPLLGGDGELPVGIFDGVGAQ</sequence>
<name>A0A081FTS2_9GAMM</name>
<dbReference type="OrthoDB" id="5621714at2"/>
<dbReference type="PATRIC" id="fig|1232683.4.peg.4009"/>
<dbReference type="InterPro" id="IPR015168">
    <property type="entry name" value="SsuA/THI5"/>
</dbReference>
<dbReference type="EMBL" id="JMQN01000059">
    <property type="protein sequence ID" value="KEA61927.1"/>
    <property type="molecule type" value="Genomic_DNA"/>
</dbReference>
<dbReference type="SUPFAM" id="SSF53850">
    <property type="entry name" value="Periplasmic binding protein-like II"/>
    <property type="match status" value="1"/>
</dbReference>
<dbReference type="RefSeq" id="WP_051693183.1">
    <property type="nucleotide sequence ID" value="NZ_JMQN01000059.1"/>
</dbReference>
<dbReference type="Gene3D" id="3.40.190.10">
    <property type="entry name" value="Periplasmic binding protein-like II"/>
    <property type="match status" value="2"/>
</dbReference>
<feature type="signal peptide" evidence="1">
    <location>
        <begin position="1"/>
        <end position="22"/>
    </location>
</feature>
<organism evidence="3 4">
    <name type="scientific">Marinobacterium lacunae</name>
    <dbReference type="NCBI Taxonomy" id="1232683"/>
    <lineage>
        <taxon>Bacteria</taxon>
        <taxon>Pseudomonadati</taxon>
        <taxon>Pseudomonadota</taxon>
        <taxon>Gammaproteobacteria</taxon>
        <taxon>Oceanospirillales</taxon>
        <taxon>Oceanospirillaceae</taxon>
        <taxon>Marinobacterium</taxon>
    </lineage>
</organism>
<evidence type="ECO:0000259" key="2">
    <source>
        <dbReference type="Pfam" id="PF09084"/>
    </source>
</evidence>
<comment type="caution">
    <text evidence="3">The sequence shown here is derived from an EMBL/GenBank/DDBJ whole genome shotgun (WGS) entry which is preliminary data.</text>
</comment>
<feature type="chain" id="PRO_5001757264" evidence="1">
    <location>
        <begin position="23"/>
        <end position="317"/>
    </location>
</feature>
<gene>
    <name evidence="3" type="ORF">ADIMK_4074</name>
</gene>
<dbReference type="AlphaFoldDB" id="A0A081FTS2"/>
<reference evidence="3 4" key="1">
    <citation type="submission" date="2014-04" db="EMBL/GenBank/DDBJ databases">
        <title>Marinobacterium kochiensis sp. nov., isolated from sediment sample collected from Kochi backwaters in Kerala, India.</title>
        <authorList>
            <person name="Singh A."/>
            <person name="Pinnaka A.K."/>
        </authorList>
    </citation>
    <scope>NUCLEOTIDE SEQUENCE [LARGE SCALE GENOMIC DNA]</scope>
    <source>
        <strain evidence="3 4">AK27</strain>
    </source>
</reference>
<feature type="domain" description="SsuA/THI5-like" evidence="2">
    <location>
        <begin position="108"/>
        <end position="240"/>
    </location>
</feature>